<organism evidence="2 3">
    <name type="scientific">Methyloceanibacter caenitepidi</name>
    <dbReference type="NCBI Taxonomy" id="1384459"/>
    <lineage>
        <taxon>Bacteria</taxon>
        <taxon>Pseudomonadati</taxon>
        <taxon>Pseudomonadota</taxon>
        <taxon>Alphaproteobacteria</taxon>
        <taxon>Hyphomicrobiales</taxon>
        <taxon>Hyphomicrobiaceae</taxon>
        <taxon>Methyloceanibacter</taxon>
    </lineage>
</organism>
<protein>
    <submittedName>
        <fullName evidence="2">Uncharacterized protein</fullName>
    </submittedName>
</protein>
<proteinExistence type="predicted"/>
<dbReference type="HOGENOM" id="CLU_2396261_0_0_5"/>
<keyword evidence="3" id="KW-1185">Reference proteome</keyword>
<dbReference type="RefSeq" id="WP_045364977.1">
    <property type="nucleotide sequence ID" value="NZ_AP014648.1"/>
</dbReference>
<accession>A0A0A8K092</accession>
<evidence type="ECO:0000313" key="3">
    <source>
        <dbReference type="Proteomes" id="UP000031643"/>
    </source>
</evidence>
<evidence type="ECO:0000256" key="1">
    <source>
        <dbReference type="SAM" id="SignalP"/>
    </source>
</evidence>
<gene>
    <name evidence="2" type="ORF">GL4_0908</name>
</gene>
<sequence length="93" mass="9429">MKKSVATRVFGTSALAVGLLAIGMTAPASAADEKYFVTIDTVGMCSVILDIPGTELSAGKTAIANTDGYATMDDAKAALAEIKDEKCEGVVVG</sequence>
<dbReference type="EMBL" id="AP014648">
    <property type="protein sequence ID" value="BAQ16368.1"/>
    <property type="molecule type" value="Genomic_DNA"/>
</dbReference>
<feature type="signal peptide" evidence="1">
    <location>
        <begin position="1"/>
        <end position="30"/>
    </location>
</feature>
<dbReference type="AlphaFoldDB" id="A0A0A8K092"/>
<dbReference type="Proteomes" id="UP000031643">
    <property type="component" value="Chromosome"/>
</dbReference>
<keyword evidence="1" id="KW-0732">Signal</keyword>
<dbReference type="OrthoDB" id="8450208at2"/>
<reference evidence="2 3" key="1">
    <citation type="submission" date="2014-09" db="EMBL/GenBank/DDBJ databases">
        <title>Genome sequencing of Methyloceanibacter caenitepidi Gela4.</title>
        <authorList>
            <person name="Takeuchi M."/>
            <person name="Susumu S."/>
            <person name="Kamagata Y."/>
            <person name="Oshima K."/>
            <person name="Hattori M."/>
            <person name="Iwasaki W."/>
        </authorList>
    </citation>
    <scope>NUCLEOTIDE SEQUENCE [LARGE SCALE GENOMIC DNA]</scope>
    <source>
        <strain evidence="2 3">Gela4</strain>
    </source>
</reference>
<name>A0A0A8K092_9HYPH</name>
<dbReference type="KEGG" id="mcg:GL4_0908"/>
<evidence type="ECO:0000313" key="2">
    <source>
        <dbReference type="EMBL" id="BAQ16368.1"/>
    </source>
</evidence>
<feature type="chain" id="PRO_5002038822" evidence="1">
    <location>
        <begin position="31"/>
        <end position="93"/>
    </location>
</feature>